<evidence type="ECO:0000259" key="4">
    <source>
        <dbReference type="Pfam" id="PF01555"/>
    </source>
</evidence>
<evidence type="ECO:0000256" key="1">
    <source>
        <dbReference type="ARBA" id="ARBA00006594"/>
    </source>
</evidence>
<dbReference type="Gene3D" id="3.40.50.150">
    <property type="entry name" value="Vaccinia Virus protein VP39"/>
    <property type="match status" value="1"/>
</dbReference>
<dbReference type="InterPro" id="IPR002052">
    <property type="entry name" value="DNA_methylase_N6_adenine_CS"/>
</dbReference>
<organism evidence="5 6">
    <name type="scientific">[Phormidium ambiguum] IAM M-71</name>
    <dbReference type="NCBI Taxonomy" id="454136"/>
    <lineage>
        <taxon>Bacteria</taxon>
        <taxon>Bacillati</taxon>
        <taxon>Cyanobacteriota</taxon>
        <taxon>Cyanophyceae</taxon>
        <taxon>Oscillatoriophycideae</taxon>
        <taxon>Aerosakkonematales</taxon>
        <taxon>Aerosakkonemataceae</taxon>
        <taxon>Floridanema</taxon>
    </lineage>
</organism>
<evidence type="ECO:0000256" key="3">
    <source>
        <dbReference type="ARBA" id="ARBA00022679"/>
    </source>
</evidence>
<name>A0A1U7IQB3_9CYAN</name>
<comment type="similarity">
    <text evidence="1">Belongs to the N(4)/N(6)-methyltransferase family.</text>
</comment>
<dbReference type="AlphaFoldDB" id="A0A1U7IQB3"/>
<accession>A0A1U7IQB3</accession>
<dbReference type="Pfam" id="PF01555">
    <property type="entry name" value="N6_N4_Mtase"/>
    <property type="match status" value="1"/>
</dbReference>
<comment type="caution">
    <text evidence="5">The sequence shown here is derived from an EMBL/GenBank/DDBJ whole genome shotgun (WGS) entry which is preliminary data.</text>
</comment>
<dbReference type="Proteomes" id="UP000185860">
    <property type="component" value="Unassembled WGS sequence"/>
</dbReference>
<keyword evidence="3" id="KW-0808">Transferase</keyword>
<evidence type="ECO:0000313" key="6">
    <source>
        <dbReference type="Proteomes" id="UP000185860"/>
    </source>
</evidence>
<proteinExistence type="inferred from homology"/>
<dbReference type="InterPro" id="IPR002941">
    <property type="entry name" value="DNA_methylase_N4/N6"/>
</dbReference>
<dbReference type="EMBL" id="MRCE01000004">
    <property type="protein sequence ID" value="OKH39610.1"/>
    <property type="molecule type" value="Genomic_DNA"/>
</dbReference>
<dbReference type="PROSITE" id="PS00092">
    <property type="entry name" value="N6_MTASE"/>
    <property type="match status" value="1"/>
</dbReference>
<dbReference type="STRING" id="454136.NIES2119_04865"/>
<dbReference type="REBASE" id="191756">
    <property type="entry name" value="M.PamM71ORF4865P"/>
</dbReference>
<dbReference type="InterPro" id="IPR029063">
    <property type="entry name" value="SAM-dependent_MTases_sf"/>
</dbReference>
<protein>
    <submittedName>
        <fullName evidence="5">DNA modification methylase</fullName>
    </submittedName>
</protein>
<gene>
    <name evidence="5" type="ORF">NIES2119_04865</name>
</gene>
<dbReference type="GO" id="GO:0003677">
    <property type="term" value="F:DNA binding"/>
    <property type="evidence" value="ECO:0007669"/>
    <property type="project" value="InterPro"/>
</dbReference>
<dbReference type="SUPFAM" id="SSF53335">
    <property type="entry name" value="S-adenosyl-L-methionine-dependent methyltransferases"/>
    <property type="match status" value="1"/>
</dbReference>
<evidence type="ECO:0000256" key="2">
    <source>
        <dbReference type="ARBA" id="ARBA00022603"/>
    </source>
</evidence>
<keyword evidence="2 5" id="KW-0489">Methyltransferase</keyword>
<sequence length="270" mass="30673">MESFLIVLTYYVRTGLGNSRILFIFMQYIQPSILQSGKDEEASKKRKQGGETTSNLVMSAYVAGNAEVFPEILKLHVPEGSIVADVTWGKGVFWRNVPDGQYKLLATDIFMGVDCRKLPYEDGSIDCVVLDPPYMEGFYRKENSQKAGSGTHSAFSNAYSHGDEVNSDTENFGTKKWHAAVTDMYFKAGDEAYRVLRNNGILIVKCQDEVSAGKQWLTHVEIINEYENKGYYTKDLFIVMRTNKPSVSRLKKQVHARKNHSYFLVFIKKN</sequence>
<dbReference type="GO" id="GO:0008170">
    <property type="term" value="F:N-methyltransferase activity"/>
    <property type="evidence" value="ECO:0007669"/>
    <property type="project" value="InterPro"/>
</dbReference>
<reference evidence="5 6" key="1">
    <citation type="submission" date="2016-11" db="EMBL/GenBank/DDBJ databases">
        <title>Draft Genome Sequences of Nine Cyanobacterial Strains from Diverse Habitats.</title>
        <authorList>
            <person name="Zhu T."/>
            <person name="Hou S."/>
            <person name="Lu X."/>
            <person name="Hess W.R."/>
        </authorList>
    </citation>
    <scope>NUCLEOTIDE SEQUENCE [LARGE SCALE GENOMIC DNA]</scope>
    <source>
        <strain evidence="5 6">IAM M-71</strain>
    </source>
</reference>
<feature type="domain" description="DNA methylase N-4/N-6" evidence="4">
    <location>
        <begin position="125"/>
        <end position="269"/>
    </location>
</feature>
<evidence type="ECO:0000313" key="5">
    <source>
        <dbReference type="EMBL" id="OKH39610.1"/>
    </source>
</evidence>
<dbReference type="GO" id="GO:0032259">
    <property type="term" value="P:methylation"/>
    <property type="evidence" value="ECO:0007669"/>
    <property type="project" value="UniProtKB-KW"/>
</dbReference>